<name>A0A7Y6PIF9_PHOVU</name>
<sequence length="117" mass="13694">QNNKVSGLNARQFHKYWKVESESPDYKVTFQGDTAEILSPKGLTLWRKEKMSGRVTIEYDACVVVEKEGDRLSDLNCFWMASDPKHPDNIWKREKWRSGIFLNCYSLQLYYMGYGGN</sequence>
<organism evidence="2 3">
    <name type="scientific">Phocaeicola vulgatus</name>
    <name type="common">Bacteroides vulgatus</name>
    <dbReference type="NCBI Taxonomy" id="821"/>
    <lineage>
        <taxon>Bacteria</taxon>
        <taxon>Pseudomonadati</taxon>
        <taxon>Bacteroidota</taxon>
        <taxon>Bacteroidia</taxon>
        <taxon>Bacteroidales</taxon>
        <taxon>Bacteroidaceae</taxon>
        <taxon>Phocaeicola</taxon>
    </lineage>
</organism>
<dbReference type="InterPro" id="IPR046217">
    <property type="entry name" value="DUF6250"/>
</dbReference>
<dbReference type="Pfam" id="PF19763">
    <property type="entry name" value="DUF6250"/>
    <property type="match status" value="1"/>
</dbReference>
<reference evidence="2 3" key="2">
    <citation type="submission" date="2020-07" db="EMBL/GenBank/DDBJ databases">
        <title>Bacterial metabolism rescues the inhibition of intestinal drug absorption by food and drug additives.</title>
        <authorList>
            <person name="Zou L."/>
            <person name="Spanogiannopoulos P."/>
            <person name="Chien H.-C."/>
            <person name="Pieper L.M."/>
            <person name="Cai W."/>
            <person name="Khuri N."/>
            <person name="Pottel J."/>
            <person name="Vora B."/>
            <person name="Ni Z."/>
            <person name="Tsakalozou E."/>
            <person name="Zhang W."/>
            <person name="Shoichet B.K."/>
            <person name="Giacomini K.M."/>
            <person name="Turnbaugh P.J."/>
        </authorList>
    </citation>
    <scope>NUCLEOTIDE SEQUENCE [LARGE SCALE GENOMIC DNA]</scope>
    <source>
        <strain evidence="2 3">B33</strain>
    </source>
</reference>
<reference evidence="2 3" key="1">
    <citation type="submission" date="2020-04" db="EMBL/GenBank/DDBJ databases">
        <authorList>
            <person name="Pieper L."/>
        </authorList>
    </citation>
    <scope>NUCLEOTIDE SEQUENCE [LARGE SCALE GENOMIC DNA]</scope>
    <source>
        <strain evidence="2 3">B33</strain>
    </source>
</reference>
<evidence type="ECO:0000259" key="1">
    <source>
        <dbReference type="Pfam" id="PF19763"/>
    </source>
</evidence>
<comment type="caution">
    <text evidence="2">The sequence shown here is derived from an EMBL/GenBank/DDBJ whole genome shotgun (WGS) entry which is preliminary data.</text>
</comment>
<dbReference type="EMBL" id="JABWDJ010000466">
    <property type="protein sequence ID" value="NVB76427.1"/>
    <property type="molecule type" value="Genomic_DNA"/>
</dbReference>
<protein>
    <recommendedName>
        <fullName evidence="1">DUF6250 domain-containing protein</fullName>
    </recommendedName>
</protein>
<evidence type="ECO:0000313" key="2">
    <source>
        <dbReference type="EMBL" id="NVB76427.1"/>
    </source>
</evidence>
<feature type="non-terminal residue" evidence="2">
    <location>
        <position position="117"/>
    </location>
</feature>
<feature type="domain" description="DUF6250" evidence="1">
    <location>
        <begin position="37"/>
        <end position="117"/>
    </location>
</feature>
<feature type="non-terminal residue" evidence="2">
    <location>
        <position position="1"/>
    </location>
</feature>
<gene>
    <name evidence="2" type="ORF">HUV05_23620</name>
</gene>
<accession>A0A7Y6PIF9</accession>
<dbReference type="Gene3D" id="2.60.120.200">
    <property type="match status" value="1"/>
</dbReference>
<dbReference type="AlphaFoldDB" id="A0A7Y6PIF9"/>
<evidence type="ECO:0000313" key="3">
    <source>
        <dbReference type="Proteomes" id="UP000524321"/>
    </source>
</evidence>
<proteinExistence type="predicted"/>
<dbReference type="RefSeq" id="WP_221421018.1">
    <property type="nucleotide sequence ID" value="NZ_JABWDJ010000466.1"/>
</dbReference>
<dbReference type="Proteomes" id="UP000524321">
    <property type="component" value="Unassembled WGS sequence"/>
</dbReference>